<sequence>MKVVISMSEEKTNPKVLKYVLYFAVFCLIVGPWLTIFWQEFGIGVGGTGILGIGTYFEFLPRFQGNFFKKLLGALLTLLVMVVEIVYAFVILALFRV</sequence>
<accession>A0A0R2JVF5</accession>
<organism evidence="2 3">
    <name type="scientific">Pediococcus ethanolidurans</name>
    <dbReference type="NCBI Taxonomy" id="319653"/>
    <lineage>
        <taxon>Bacteria</taxon>
        <taxon>Bacillati</taxon>
        <taxon>Bacillota</taxon>
        <taxon>Bacilli</taxon>
        <taxon>Lactobacillales</taxon>
        <taxon>Lactobacillaceae</taxon>
        <taxon>Pediococcus</taxon>
    </lineage>
</organism>
<protein>
    <submittedName>
        <fullName evidence="2">Uncharacterized protein</fullName>
    </submittedName>
</protein>
<keyword evidence="1" id="KW-0472">Membrane</keyword>
<keyword evidence="1" id="KW-0812">Transmembrane</keyword>
<evidence type="ECO:0000313" key="2">
    <source>
        <dbReference type="EMBL" id="KRN81057.1"/>
    </source>
</evidence>
<dbReference type="PATRIC" id="fig|319653.3.peg.1690"/>
<evidence type="ECO:0000313" key="3">
    <source>
        <dbReference type="Proteomes" id="UP000051749"/>
    </source>
</evidence>
<name>A0A0R2JVF5_9LACO</name>
<proteinExistence type="predicted"/>
<dbReference type="AlphaFoldDB" id="A0A0R2JVF5"/>
<feature type="transmembrane region" description="Helical" evidence="1">
    <location>
        <begin position="71"/>
        <end position="95"/>
    </location>
</feature>
<keyword evidence="1" id="KW-1133">Transmembrane helix</keyword>
<dbReference type="EMBL" id="JQBY01000047">
    <property type="protein sequence ID" value="KRN81057.1"/>
    <property type="molecule type" value="Genomic_DNA"/>
</dbReference>
<dbReference type="STRING" id="319653.SAMN04487973_1403"/>
<gene>
    <name evidence="2" type="ORF">IV87_GL001662</name>
</gene>
<feature type="transmembrane region" description="Helical" evidence="1">
    <location>
        <begin position="16"/>
        <end position="35"/>
    </location>
</feature>
<comment type="caution">
    <text evidence="2">The sequence shown here is derived from an EMBL/GenBank/DDBJ whole genome shotgun (WGS) entry which is preliminary data.</text>
</comment>
<feature type="transmembrane region" description="Helical" evidence="1">
    <location>
        <begin position="41"/>
        <end position="59"/>
    </location>
</feature>
<evidence type="ECO:0000256" key="1">
    <source>
        <dbReference type="SAM" id="Phobius"/>
    </source>
</evidence>
<reference evidence="2 3" key="1">
    <citation type="journal article" date="2015" name="Genome Announc.">
        <title>Expanding the biotechnology potential of lactobacilli through comparative genomics of 213 strains and associated genera.</title>
        <authorList>
            <person name="Sun Z."/>
            <person name="Harris H.M."/>
            <person name="McCann A."/>
            <person name="Guo C."/>
            <person name="Argimon S."/>
            <person name="Zhang W."/>
            <person name="Yang X."/>
            <person name="Jeffery I.B."/>
            <person name="Cooney J.C."/>
            <person name="Kagawa T.F."/>
            <person name="Liu W."/>
            <person name="Song Y."/>
            <person name="Salvetti E."/>
            <person name="Wrobel A."/>
            <person name="Rasinkangas P."/>
            <person name="Parkhill J."/>
            <person name="Rea M.C."/>
            <person name="O'Sullivan O."/>
            <person name="Ritari J."/>
            <person name="Douillard F.P."/>
            <person name="Paul Ross R."/>
            <person name="Yang R."/>
            <person name="Briner A.E."/>
            <person name="Felis G.E."/>
            <person name="de Vos W.M."/>
            <person name="Barrangou R."/>
            <person name="Klaenhammer T.R."/>
            <person name="Caufield P.W."/>
            <person name="Cui Y."/>
            <person name="Zhang H."/>
            <person name="O'Toole P.W."/>
        </authorList>
    </citation>
    <scope>NUCLEOTIDE SEQUENCE [LARGE SCALE GENOMIC DNA]</scope>
    <source>
        <strain evidence="2 3">DSM 22301</strain>
    </source>
</reference>
<dbReference type="Proteomes" id="UP000051749">
    <property type="component" value="Unassembled WGS sequence"/>
</dbReference>